<reference evidence="1 2" key="1">
    <citation type="submission" date="2016-10" db="EMBL/GenBank/DDBJ databases">
        <title>Systematic genetic and metabolomic analysis of Xenorhabdus and Photorhabdus spp., highlights the requirements for a dual symbiotic and pathogenic life style.</title>
        <authorList>
            <person name="Tobias N.J."/>
            <person name="Wolff H."/>
            <person name="Djahanschiri B."/>
            <person name="Pidot S.J."/>
            <person name="Stinear T.P."/>
            <person name="Ebersberger I."/>
            <person name="Bode H.B."/>
        </authorList>
    </citation>
    <scope>NUCLEOTIDE SEQUENCE [LARGE SCALE GENOMIC DNA]</scope>
    <source>
        <strain evidence="1 2">DSM 22392</strain>
    </source>
</reference>
<evidence type="ECO:0000313" key="1">
    <source>
        <dbReference type="EMBL" id="OTA14524.1"/>
    </source>
</evidence>
<keyword evidence="2" id="KW-1185">Reference proteome</keyword>
<organism evidence="1 2">
    <name type="scientific">Xenorhabdus vietnamensis</name>
    <dbReference type="NCBI Taxonomy" id="351656"/>
    <lineage>
        <taxon>Bacteria</taxon>
        <taxon>Pseudomonadati</taxon>
        <taxon>Pseudomonadota</taxon>
        <taxon>Gammaproteobacteria</taxon>
        <taxon>Enterobacterales</taxon>
        <taxon>Morganellaceae</taxon>
        <taxon>Xenorhabdus</taxon>
    </lineage>
</organism>
<dbReference type="RefSeq" id="WP_086110516.1">
    <property type="nucleotide sequence ID" value="NZ_CAWNGD010000071.1"/>
</dbReference>
<dbReference type="AlphaFoldDB" id="A0A1Y2S787"/>
<dbReference type="STRING" id="351656.Xvie_03615"/>
<dbReference type="EMBL" id="MUBJ01000028">
    <property type="protein sequence ID" value="OTA14524.1"/>
    <property type="molecule type" value="Genomic_DNA"/>
</dbReference>
<accession>A0A1Y2S787</accession>
<comment type="caution">
    <text evidence="1">The sequence shown here is derived from an EMBL/GenBank/DDBJ whole genome shotgun (WGS) entry which is preliminary data.</text>
</comment>
<name>A0A1Y2S787_9GAMM</name>
<gene>
    <name evidence="1" type="ORF">Xvie_03615</name>
</gene>
<evidence type="ECO:0008006" key="3">
    <source>
        <dbReference type="Google" id="ProtNLM"/>
    </source>
</evidence>
<dbReference type="OrthoDB" id="7004682at2"/>
<sequence length="288" mass="32048">MTLTLNPAHIACDTFGNLETFEPQWLTQHEHWEGFMQAFFESNGLTYTREFDSRVQACIDADDKAAFSSMIDVLLPKITDITSVKDVNTVLMAHWTPDLHLGTSVVNHAMHRLNLSPNCFGLAISDRGLSAPLFALECLHRNLDDPNHSALLLVADQKNLLYKSELMACLSPLNSACVLKLETNGTGWRYQGYRKMPNISAEQLADSVCKLKAELGLPEGTPVIASRTCLDALPNSNEHVATEPQLLCSAPFFALKEHGYTDRDYLLVIHEQNTLYAVGLHHQEVPCV</sequence>
<protein>
    <recommendedName>
        <fullName evidence="3">3-oxoacyl-ACP synthase</fullName>
    </recommendedName>
</protein>
<dbReference type="Proteomes" id="UP000194350">
    <property type="component" value="Unassembled WGS sequence"/>
</dbReference>
<proteinExistence type="predicted"/>
<evidence type="ECO:0000313" key="2">
    <source>
        <dbReference type="Proteomes" id="UP000194350"/>
    </source>
</evidence>